<reference evidence="1 2" key="1">
    <citation type="journal article" date="2007" name="Proc. Natl. Acad. Sci. U.S.A.">
        <title>Genome dynamics in a natural archaeal population.</title>
        <authorList>
            <person name="Allen E.E."/>
            <person name="Tyson G.W."/>
            <person name="Whitaker R.J."/>
            <person name="Detter J.C."/>
            <person name="Richardson P.M."/>
            <person name="Banfield J.F."/>
        </authorList>
    </citation>
    <scope>NUCLEOTIDE SEQUENCE [LARGE SCALE GENOMIC DNA]</scope>
    <source>
        <strain evidence="2">fer1</strain>
    </source>
</reference>
<dbReference type="InterPro" id="IPR011050">
    <property type="entry name" value="Pectin_lyase_fold/virulence"/>
</dbReference>
<accession>S0AQD3</accession>
<evidence type="ECO:0000313" key="1">
    <source>
        <dbReference type="EMBL" id="AGO60379.1"/>
    </source>
</evidence>
<protein>
    <recommendedName>
        <fullName evidence="3">Pectate lyase superfamily protein domain-containing protein</fullName>
    </recommendedName>
</protein>
<evidence type="ECO:0000313" key="2">
    <source>
        <dbReference type="Proteomes" id="UP000014660"/>
    </source>
</evidence>
<dbReference type="InterPro" id="IPR012334">
    <property type="entry name" value="Pectin_lyas_fold"/>
</dbReference>
<dbReference type="Gene3D" id="2.160.20.10">
    <property type="entry name" value="Single-stranded right-handed beta-helix, Pectin lyase-like"/>
    <property type="match status" value="1"/>
</dbReference>
<dbReference type="HOGENOM" id="CLU_835765_0_0_2"/>
<proteinExistence type="predicted"/>
<keyword evidence="2" id="KW-1185">Reference proteome</keyword>
<dbReference type="Proteomes" id="UP000014660">
    <property type="component" value="Chromosome"/>
</dbReference>
<dbReference type="KEGG" id="fac:FACI_IFERC01G0399"/>
<sequence>MGFIAISSNCLTPTIKEKYYYCKYIVLKMDIVNPDNNSLTSGIQEAIDSSKSGYIFLSPGEYHIKTQLIIKSGTMLISNNKSILVNDMKNKYIPFIVVEQYSDIKYLILNSNNKSGISIGKDNANNSINIDYIKIYNTGNGPDNRIIKAIEINGFNIIINNIDIYLGNIGLSLENASDIRIKELQVVNCSTGIRMFNANNISINNFSIDSCQYTGMQIDSTQNSYFQGTVWNNDKAYINNNEYGILIGKYSRDMNNILKIDVRIRDTGKTALHISNSMNINIDAIISNSEYHKIEKGIYYGENIKNININGIIDNVPAPTLGKLNGKSNIVM</sequence>
<dbReference type="SUPFAM" id="SSF51126">
    <property type="entry name" value="Pectin lyase-like"/>
    <property type="match status" value="1"/>
</dbReference>
<organism evidence="1 2">
    <name type="scientific">Ferroplasma acidarmanus Fer1</name>
    <dbReference type="NCBI Taxonomy" id="333146"/>
    <lineage>
        <taxon>Archaea</taxon>
        <taxon>Methanobacteriati</taxon>
        <taxon>Thermoplasmatota</taxon>
        <taxon>Thermoplasmata</taxon>
        <taxon>Thermoplasmatales</taxon>
        <taxon>Ferroplasmaceae</taxon>
        <taxon>Ferroplasma</taxon>
    </lineage>
</organism>
<gene>
    <name evidence="1" type="ORF">FACI_IFERC00001G0399</name>
</gene>
<dbReference type="AlphaFoldDB" id="S0AQD3"/>
<evidence type="ECO:0008006" key="3">
    <source>
        <dbReference type="Google" id="ProtNLM"/>
    </source>
</evidence>
<name>S0AQD3_FERAC</name>
<dbReference type="EMBL" id="CP004145">
    <property type="protein sequence ID" value="AGO60379.1"/>
    <property type="molecule type" value="Genomic_DNA"/>
</dbReference>